<dbReference type="RefSeq" id="WP_256312019.1">
    <property type="nucleotide sequence ID" value="NZ_JANGAC010000011.1"/>
</dbReference>
<dbReference type="InterPro" id="IPR051044">
    <property type="entry name" value="MAG_DAG_Lipase"/>
</dbReference>
<evidence type="ECO:0000313" key="3">
    <source>
        <dbReference type="Proteomes" id="UP001524478"/>
    </source>
</evidence>
<dbReference type="InterPro" id="IPR022742">
    <property type="entry name" value="Hydrolase_4"/>
</dbReference>
<evidence type="ECO:0000259" key="1">
    <source>
        <dbReference type="Pfam" id="PF12146"/>
    </source>
</evidence>
<dbReference type="Pfam" id="PF12146">
    <property type="entry name" value="Hydrolase_4"/>
    <property type="match status" value="1"/>
</dbReference>
<comment type="caution">
    <text evidence="2">The sequence shown here is derived from an EMBL/GenBank/DDBJ whole genome shotgun (WGS) entry which is preliminary data.</text>
</comment>
<sequence>MENYLKLRDGIELFYRKDIVESPKAIVLINHGFAEHLARYDYITQSLNYAGYSVYRYDLRGHGRTKSILGHINSYEDFILDCDEMVELIKRENNDLPIFMLGHSMGGFITCLYGLNYPNKLKGQIFSGAAVNTLPKAQGYRSYLYAFLNLFAKKIRIKNPITKDICRDENVVTYYIKDPLILKDATLNFYVQFLVKGRKYINKNIQRYNYQCLILHGGADKIVPKEVAIYLYNSISSKDKEIMIYDNLYHEILNEKEKSQVIDNIISWLNHRG</sequence>
<dbReference type="SUPFAM" id="SSF53474">
    <property type="entry name" value="alpha/beta-Hydrolases"/>
    <property type="match status" value="1"/>
</dbReference>
<evidence type="ECO:0000313" key="2">
    <source>
        <dbReference type="EMBL" id="MCQ4924233.1"/>
    </source>
</evidence>
<dbReference type="PRINTS" id="PR00111">
    <property type="entry name" value="ABHYDROLASE"/>
</dbReference>
<dbReference type="PIRSF" id="PIRSF017388">
    <property type="entry name" value="Esterase_lipase"/>
    <property type="match status" value="1"/>
</dbReference>
<accession>A0ABT1SCL5</accession>
<protein>
    <submittedName>
        <fullName evidence="2">Lysophospholipase</fullName>
    </submittedName>
</protein>
<dbReference type="Gene3D" id="3.40.50.1820">
    <property type="entry name" value="alpha/beta hydrolase"/>
    <property type="match status" value="1"/>
</dbReference>
<name>A0ABT1SCL5_9FIRM</name>
<dbReference type="Proteomes" id="UP001524478">
    <property type="component" value="Unassembled WGS sequence"/>
</dbReference>
<dbReference type="InterPro" id="IPR029058">
    <property type="entry name" value="AB_hydrolase_fold"/>
</dbReference>
<dbReference type="InterPro" id="IPR000073">
    <property type="entry name" value="AB_hydrolase_1"/>
</dbReference>
<feature type="domain" description="Serine aminopeptidase S33" evidence="1">
    <location>
        <begin position="22"/>
        <end position="257"/>
    </location>
</feature>
<reference evidence="2 3" key="1">
    <citation type="submission" date="2022-06" db="EMBL/GenBank/DDBJ databases">
        <title>Isolation of gut microbiota from human fecal samples.</title>
        <authorList>
            <person name="Pamer E.G."/>
            <person name="Barat B."/>
            <person name="Waligurski E."/>
            <person name="Medina S."/>
            <person name="Paddock L."/>
            <person name="Mostad J."/>
        </authorList>
    </citation>
    <scope>NUCLEOTIDE SEQUENCE [LARGE SCALE GENOMIC DNA]</scope>
    <source>
        <strain evidence="2 3">DFI.7.95</strain>
    </source>
</reference>
<dbReference type="InterPro" id="IPR012354">
    <property type="entry name" value="Esterase_lipase"/>
</dbReference>
<proteinExistence type="predicted"/>
<dbReference type="PANTHER" id="PTHR11614">
    <property type="entry name" value="PHOSPHOLIPASE-RELATED"/>
    <property type="match status" value="1"/>
</dbReference>
<organism evidence="2 3">
    <name type="scientific">Tissierella carlieri</name>
    <dbReference type="NCBI Taxonomy" id="689904"/>
    <lineage>
        <taxon>Bacteria</taxon>
        <taxon>Bacillati</taxon>
        <taxon>Bacillota</taxon>
        <taxon>Tissierellia</taxon>
        <taxon>Tissierellales</taxon>
        <taxon>Tissierellaceae</taxon>
        <taxon>Tissierella</taxon>
    </lineage>
</organism>
<gene>
    <name evidence="2" type="ORF">NE686_14115</name>
</gene>
<dbReference type="EMBL" id="JANGAC010000011">
    <property type="protein sequence ID" value="MCQ4924233.1"/>
    <property type="molecule type" value="Genomic_DNA"/>
</dbReference>
<keyword evidence="3" id="KW-1185">Reference proteome</keyword>